<sequence length="317" mass="33899">MSAEFAPSNVEIFAPARLHLGFLDLGSGLGRRFGSLGVTIAGFGTRLQLRPAASLQVAGPARLETLVRRLMAALALPPADITLVEEIPVHAGLGSGTQLALAVGMGLARLHGRPLTPRQVAVAAGRGARSGIGIAAFEQGGFLVDGGRGKNSATPPLLSRLPVPESWRWLLIFDPDFRGLHGECERQAFRQLPRYPRERAAAACHRLLMQGLPALAEADFDAFSETLGWIQRANGDYFAPAQGGRYTSRRVAEALKCLEAQGWRGLGQSSWGPTGFCLFPDPESAAFEARKLAASLGDCGLRFEVVASRNHGADWRL</sequence>
<dbReference type="Pfam" id="PF08544">
    <property type="entry name" value="GHMP_kinases_C"/>
    <property type="match status" value="1"/>
</dbReference>
<dbReference type="PANTHER" id="PTHR20861:SF6">
    <property type="entry name" value="BETA-RIBOFURANOSYLPHENOL 5'-PHOSPHATE SYNTHASE"/>
    <property type="match status" value="1"/>
</dbReference>
<dbReference type="InterPro" id="IPR004422">
    <property type="entry name" value="RFAP_synthase"/>
</dbReference>
<dbReference type="InterPro" id="IPR013750">
    <property type="entry name" value="GHMP_kinase_C_dom"/>
</dbReference>
<dbReference type="PIRSF" id="PIRSF004884">
    <property type="entry name" value="Sugar_kin_arch"/>
    <property type="match status" value="1"/>
</dbReference>
<reference evidence="6" key="1">
    <citation type="journal article" date="2024" name="Int. J. Syst. Evol. Microbiol.">
        <title>Methylomarinovum tepidoasis sp. nov., a moderately thermophilic methanotroph of the family Methylothermaceae isolated from a deep-sea hydrothermal field.</title>
        <authorList>
            <person name="Hirayama H."/>
            <person name="Takaki Y."/>
            <person name="Abe M."/>
            <person name="Miyazaki M."/>
            <person name="Uematsu K."/>
            <person name="Matsui Y."/>
            <person name="Takai K."/>
        </authorList>
    </citation>
    <scope>NUCLEOTIDE SEQUENCE [LARGE SCALE GENOMIC DNA]</scope>
    <source>
        <strain evidence="6">IN45</strain>
    </source>
</reference>
<keyword evidence="6" id="KW-1185">Reference proteome</keyword>
<dbReference type="SUPFAM" id="SSF54211">
    <property type="entry name" value="Ribosomal protein S5 domain 2-like"/>
    <property type="match status" value="1"/>
</dbReference>
<dbReference type="InterPro" id="IPR014721">
    <property type="entry name" value="Ribsml_uS5_D2-typ_fold_subgr"/>
</dbReference>
<dbReference type="Proteomes" id="UP001321450">
    <property type="component" value="Chromosome"/>
</dbReference>
<dbReference type="EMBL" id="AP024718">
    <property type="protein sequence ID" value="BCX89556.1"/>
    <property type="molecule type" value="Genomic_DNA"/>
</dbReference>
<feature type="domain" description="GHMP kinase C-terminal" evidence="4">
    <location>
        <begin position="213"/>
        <end position="294"/>
    </location>
</feature>
<feature type="domain" description="GHMP kinase N-terminal" evidence="3">
    <location>
        <begin position="67"/>
        <end position="141"/>
    </location>
</feature>
<keyword evidence="5" id="KW-0328">Glycosyltransferase</keyword>
<dbReference type="EC" id="2.4.2.54" evidence="5"/>
<dbReference type="GO" id="GO:0016301">
    <property type="term" value="F:kinase activity"/>
    <property type="evidence" value="ECO:0007669"/>
    <property type="project" value="UniProtKB-KW"/>
</dbReference>
<evidence type="ECO:0000259" key="4">
    <source>
        <dbReference type="Pfam" id="PF08544"/>
    </source>
</evidence>
<dbReference type="AlphaFoldDB" id="A0AAU9CJI3"/>
<evidence type="ECO:0000313" key="5">
    <source>
        <dbReference type="EMBL" id="BCX89556.1"/>
    </source>
</evidence>
<dbReference type="NCBIfam" id="TIGR00144">
    <property type="entry name" value="beta_RFAP_syn"/>
    <property type="match status" value="1"/>
</dbReference>
<name>A0AAU9CJI3_9GAMM</name>
<dbReference type="PANTHER" id="PTHR20861">
    <property type="entry name" value="HOMOSERINE/4-DIPHOSPHOCYTIDYL-2-C-METHYL-D-ERYTHRITOL KINASE"/>
    <property type="match status" value="1"/>
</dbReference>
<dbReference type="InterPro" id="IPR006204">
    <property type="entry name" value="GHMP_kinase_N_dom"/>
</dbReference>
<keyword evidence="1 5" id="KW-0808">Transferase</keyword>
<accession>A0AAU9CJI3</accession>
<evidence type="ECO:0000313" key="6">
    <source>
        <dbReference type="Proteomes" id="UP001321450"/>
    </source>
</evidence>
<proteinExistence type="predicted"/>
<organism evidence="5 6">
    <name type="scientific">Methylomarinovum tepidoasis</name>
    <dbReference type="NCBI Taxonomy" id="2840183"/>
    <lineage>
        <taxon>Bacteria</taxon>
        <taxon>Pseudomonadati</taxon>
        <taxon>Pseudomonadota</taxon>
        <taxon>Gammaproteobacteria</taxon>
        <taxon>Methylococcales</taxon>
        <taxon>Methylothermaceae</taxon>
        <taxon>Methylomarinovum</taxon>
    </lineage>
</organism>
<dbReference type="KEGG" id="meiy:MIN45_P1929"/>
<gene>
    <name evidence="5" type="ORF">MIN45_P1929</name>
</gene>
<dbReference type="Gene3D" id="3.30.230.10">
    <property type="match status" value="1"/>
</dbReference>
<dbReference type="InterPro" id="IPR020568">
    <property type="entry name" value="Ribosomal_Su5_D2-typ_SF"/>
</dbReference>
<protein>
    <submittedName>
        <fullName evidence="5">Beta-ribofuranosylaminobenzene 5'-phosphate synthase</fullName>
        <ecNumber evidence="5">2.4.2.54</ecNumber>
    </submittedName>
</protein>
<keyword evidence="2" id="KW-0418">Kinase</keyword>
<evidence type="ECO:0000256" key="2">
    <source>
        <dbReference type="ARBA" id="ARBA00022777"/>
    </source>
</evidence>
<dbReference type="Pfam" id="PF00288">
    <property type="entry name" value="GHMP_kinases_N"/>
    <property type="match status" value="1"/>
</dbReference>
<evidence type="ECO:0000259" key="3">
    <source>
        <dbReference type="Pfam" id="PF00288"/>
    </source>
</evidence>
<dbReference type="GO" id="GO:0043793">
    <property type="term" value="F:beta-ribofuranosylaminobenzene 5'-phosphate synthase activity"/>
    <property type="evidence" value="ECO:0007669"/>
    <property type="project" value="UniProtKB-EC"/>
</dbReference>
<evidence type="ECO:0000256" key="1">
    <source>
        <dbReference type="ARBA" id="ARBA00022679"/>
    </source>
</evidence>
<dbReference type="RefSeq" id="WP_286291925.1">
    <property type="nucleotide sequence ID" value="NZ_AP024718.1"/>
</dbReference>
<dbReference type="GO" id="GO:0005524">
    <property type="term" value="F:ATP binding"/>
    <property type="evidence" value="ECO:0007669"/>
    <property type="project" value="InterPro"/>
</dbReference>